<dbReference type="RefSeq" id="WP_135328422.1">
    <property type="nucleotide sequence ID" value="NZ_SRJC01000006.1"/>
</dbReference>
<feature type="transmembrane region" description="Helical" evidence="1">
    <location>
        <begin position="119"/>
        <end position="138"/>
    </location>
</feature>
<keyword evidence="1" id="KW-0472">Membrane</keyword>
<evidence type="ECO:0000256" key="1">
    <source>
        <dbReference type="SAM" id="Phobius"/>
    </source>
</evidence>
<keyword evidence="1" id="KW-1133">Transmembrane helix</keyword>
<evidence type="ECO:0000313" key="3">
    <source>
        <dbReference type="Proteomes" id="UP000297982"/>
    </source>
</evidence>
<proteinExistence type="predicted"/>
<dbReference type="Proteomes" id="UP000297982">
    <property type="component" value="Unassembled WGS sequence"/>
</dbReference>
<dbReference type="STRING" id="192814.GCA_900166575_00131"/>
<reference evidence="2 3" key="1">
    <citation type="journal article" date="2003" name="Int. J. Syst. Evol. Microbiol.">
        <title>Halobacillus salinus sp. nov., isolated from a salt lake on the coast of the East Sea in Korea.</title>
        <authorList>
            <person name="Yoon J.H."/>
            <person name="Kang K.H."/>
            <person name="Park Y.H."/>
        </authorList>
    </citation>
    <scope>NUCLEOTIDE SEQUENCE [LARGE SCALE GENOMIC DNA]</scope>
    <source>
        <strain evidence="2 3">HSL-3</strain>
    </source>
</reference>
<keyword evidence="1" id="KW-0812">Transmembrane</keyword>
<organism evidence="2 3">
    <name type="scientific">Halobacillus salinus</name>
    <dbReference type="NCBI Taxonomy" id="192814"/>
    <lineage>
        <taxon>Bacteria</taxon>
        <taxon>Bacillati</taxon>
        <taxon>Bacillota</taxon>
        <taxon>Bacilli</taxon>
        <taxon>Bacillales</taxon>
        <taxon>Bacillaceae</taxon>
        <taxon>Halobacillus</taxon>
    </lineage>
</organism>
<feature type="transmembrane region" description="Helical" evidence="1">
    <location>
        <begin position="85"/>
        <end position="107"/>
    </location>
</feature>
<sequence>MRQADVRKNQVTGAGRFPFTKKQTGLLTMLGLGFWFLGAMTVKFGAQVGLFGPVASIFAFALGIAVAWVGVKFMISFCKLEIEQIVPGVAFGLGVATFSDGIAITWFTPLYGNQWEDVGLGAAWILWGAFTFLAAAFLEAYKRA</sequence>
<feature type="transmembrane region" description="Helical" evidence="1">
    <location>
        <begin position="26"/>
        <end position="44"/>
    </location>
</feature>
<evidence type="ECO:0000313" key="2">
    <source>
        <dbReference type="EMBL" id="TGB01387.1"/>
    </source>
</evidence>
<gene>
    <name evidence="2" type="ORF">E4663_16400</name>
</gene>
<feature type="transmembrane region" description="Helical" evidence="1">
    <location>
        <begin position="50"/>
        <end position="73"/>
    </location>
</feature>
<keyword evidence="3" id="KW-1185">Reference proteome</keyword>
<name>A0A4Z0GVR8_9BACI</name>
<accession>A0A4Z0GVR8</accession>
<dbReference type="EMBL" id="SRJC01000006">
    <property type="protein sequence ID" value="TGB01387.1"/>
    <property type="molecule type" value="Genomic_DNA"/>
</dbReference>
<comment type="caution">
    <text evidence="2">The sequence shown here is derived from an EMBL/GenBank/DDBJ whole genome shotgun (WGS) entry which is preliminary data.</text>
</comment>
<protein>
    <submittedName>
        <fullName evidence="2">Uncharacterized protein</fullName>
    </submittedName>
</protein>
<dbReference type="AlphaFoldDB" id="A0A4Z0GVR8"/>